<dbReference type="Pfam" id="PF00027">
    <property type="entry name" value="cNMP_binding"/>
    <property type="match status" value="1"/>
</dbReference>
<reference evidence="6 7" key="1">
    <citation type="submission" date="2018-08" db="EMBL/GenBank/DDBJ databases">
        <title>Genomic Encyclopedia of Type Strains, Phase IV (KMG-IV): sequencing the most valuable type-strain genomes for metagenomic binning, comparative biology and taxonomic classification.</title>
        <authorList>
            <person name="Goeker M."/>
        </authorList>
    </citation>
    <scope>NUCLEOTIDE SEQUENCE [LARGE SCALE GENOMIC DNA]</scope>
    <source>
        <strain evidence="6 7">BW863</strain>
    </source>
</reference>
<dbReference type="InterPro" id="IPR050397">
    <property type="entry name" value="Env_Response_Regulators"/>
</dbReference>
<evidence type="ECO:0000259" key="4">
    <source>
        <dbReference type="PROSITE" id="PS50042"/>
    </source>
</evidence>
<dbReference type="Proteomes" id="UP000256900">
    <property type="component" value="Unassembled WGS sequence"/>
</dbReference>
<dbReference type="SMART" id="SM00419">
    <property type="entry name" value="HTH_CRP"/>
    <property type="match status" value="1"/>
</dbReference>
<dbReference type="SUPFAM" id="SSF51206">
    <property type="entry name" value="cAMP-binding domain-like"/>
    <property type="match status" value="1"/>
</dbReference>
<dbReference type="InterPro" id="IPR036388">
    <property type="entry name" value="WH-like_DNA-bd_sf"/>
</dbReference>
<dbReference type="PANTHER" id="PTHR24567">
    <property type="entry name" value="CRP FAMILY TRANSCRIPTIONAL REGULATORY PROTEIN"/>
    <property type="match status" value="1"/>
</dbReference>
<dbReference type="CDD" id="cd00092">
    <property type="entry name" value="HTH_CRP"/>
    <property type="match status" value="1"/>
</dbReference>
<dbReference type="InterPro" id="IPR036390">
    <property type="entry name" value="WH_DNA-bd_sf"/>
</dbReference>
<dbReference type="PROSITE" id="PS51063">
    <property type="entry name" value="HTH_CRP_2"/>
    <property type="match status" value="1"/>
</dbReference>
<gene>
    <name evidence="6" type="ORF">DES32_1353</name>
</gene>
<dbReference type="EMBL" id="QUMO01000002">
    <property type="protein sequence ID" value="REF87725.1"/>
    <property type="molecule type" value="Genomic_DNA"/>
</dbReference>
<evidence type="ECO:0000313" key="6">
    <source>
        <dbReference type="EMBL" id="REF87725.1"/>
    </source>
</evidence>
<name>A0A3D9YZB7_9HYPH</name>
<evidence type="ECO:0000259" key="5">
    <source>
        <dbReference type="PROSITE" id="PS51063"/>
    </source>
</evidence>
<dbReference type="PROSITE" id="PS50042">
    <property type="entry name" value="CNMP_BINDING_3"/>
    <property type="match status" value="1"/>
</dbReference>
<feature type="domain" description="Cyclic nucleotide-binding" evidence="4">
    <location>
        <begin position="25"/>
        <end position="93"/>
    </location>
</feature>
<dbReference type="GO" id="GO:0003677">
    <property type="term" value="F:DNA binding"/>
    <property type="evidence" value="ECO:0007669"/>
    <property type="project" value="UniProtKB-KW"/>
</dbReference>
<evidence type="ECO:0000256" key="1">
    <source>
        <dbReference type="ARBA" id="ARBA00023015"/>
    </source>
</evidence>
<dbReference type="CDD" id="cd00038">
    <property type="entry name" value="CAP_ED"/>
    <property type="match status" value="1"/>
</dbReference>
<dbReference type="Pfam" id="PF13545">
    <property type="entry name" value="HTH_Crp_2"/>
    <property type="match status" value="1"/>
</dbReference>
<evidence type="ECO:0000256" key="2">
    <source>
        <dbReference type="ARBA" id="ARBA00023125"/>
    </source>
</evidence>
<dbReference type="Gene3D" id="1.10.10.10">
    <property type="entry name" value="Winged helix-like DNA-binding domain superfamily/Winged helix DNA-binding domain"/>
    <property type="match status" value="1"/>
</dbReference>
<evidence type="ECO:0000313" key="7">
    <source>
        <dbReference type="Proteomes" id="UP000256900"/>
    </source>
</evidence>
<dbReference type="GO" id="GO:0005829">
    <property type="term" value="C:cytosol"/>
    <property type="evidence" value="ECO:0007669"/>
    <property type="project" value="TreeGrafter"/>
</dbReference>
<protein>
    <submittedName>
        <fullName evidence="6">CRP/FNR family transcriptional regulator</fullName>
    </submittedName>
</protein>
<dbReference type="InterPro" id="IPR018490">
    <property type="entry name" value="cNMP-bd_dom_sf"/>
</dbReference>
<comment type="caution">
    <text evidence="6">The sequence shown here is derived from an EMBL/GenBank/DDBJ whole genome shotgun (WGS) entry which is preliminary data.</text>
</comment>
<dbReference type="Gene3D" id="2.60.120.10">
    <property type="entry name" value="Jelly Rolls"/>
    <property type="match status" value="1"/>
</dbReference>
<dbReference type="SMART" id="SM00100">
    <property type="entry name" value="cNMP"/>
    <property type="match status" value="1"/>
</dbReference>
<proteinExistence type="predicted"/>
<dbReference type="PANTHER" id="PTHR24567:SF75">
    <property type="entry name" value="FUMARATE AND NITRATE REDUCTION REGULATORY PROTEIN"/>
    <property type="match status" value="1"/>
</dbReference>
<dbReference type="InterPro" id="IPR014710">
    <property type="entry name" value="RmlC-like_jellyroll"/>
</dbReference>
<dbReference type="SUPFAM" id="SSF46785">
    <property type="entry name" value="Winged helix' DNA-binding domain"/>
    <property type="match status" value="1"/>
</dbReference>
<sequence>MDLARNFLAEKSRACSYCELRSKGFCSHFSDSHKALLAEVSRLVTLESHKTLFRQGEETDSVYVVRTGMLRLYQRMLDGRRQVIGFAKAGDLLLFPLSERNDYSADALDSVYLCQFRRQDFHGLLQREPEVLSALAVVTHEELTRARSQIALLSQRKAEPKMAQFLLTLFESCARPDSNPANVPVRVPQADIADYLGMTVETVNRTMARLVREAIISVAKQGFDLLDTKRLRDIAES</sequence>
<dbReference type="PRINTS" id="PR00034">
    <property type="entry name" value="HTHCRP"/>
</dbReference>
<dbReference type="GO" id="GO:0003700">
    <property type="term" value="F:DNA-binding transcription factor activity"/>
    <property type="evidence" value="ECO:0007669"/>
    <property type="project" value="TreeGrafter"/>
</dbReference>
<evidence type="ECO:0000256" key="3">
    <source>
        <dbReference type="ARBA" id="ARBA00023163"/>
    </source>
</evidence>
<accession>A0A3D9YZB7</accession>
<keyword evidence="2" id="KW-0238">DNA-binding</keyword>
<keyword evidence="1" id="KW-0805">Transcription regulation</keyword>
<keyword evidence="7" id="KW-1185">Reference proteome</keyword>
<dbReference type="InterPro" id="IPR012318">
    <property type="entry name" value="HTH_CRP"/>
</dbReference>
<keyword evidence="3" id="KW-0804">Transcription</keyword>
<dbReference type="AlphaFoldDB" id="A0A3D9YZB7"/>
<dbReference type="InterPro" id="IPR000595">
    <property type="entry name" value="cNMP-bd_dom"/>
</dbReference>
<organism evidence="6 7">
    <name type="scientific">Methylovirgula ligni</name>
    <dbReference type="NCBI Taxonomy" id="569860"/>
    <lineage>
        <taxon>Bacteria</taxon>
        <taxon>Pseudomonadati</taxon>
        <taxon>Pseudomonadota</taxon>
        <taxon>Alphaproteobacteria</taxon>
        <taxon>Hyphomicrobiales</taxon>
        <taxon>Beijerinckiaceae</taxon>
        <taxon>Methylovirgula</taxon>
    </lineage>
</organism>
<feature type="domain" description="HTH crp-type" evidence="5">
    <location>
        <begin position="156"/>
        <end position="229"/>
    </location>
</feature>